<reference evidence="1" key="1">
    <citation type="submission" date="2022-06" db="EMBL/GenBank/DDBJ databases">
        <authorList>
            <person name="Legras J.-L."/>
            <person name="Devillers H."/>
            <person name="Grondin C."/>
        </authorList>
    </citation>
    <scope>NUCLEOTIDE SEQUENCE</scope>
    <source>
        <strain evidence="1">CLIB 1444</strain>
    </source>
</reference>
<keyword evidence="2" id="KW-1185">Reference proteome</keyword>
<evidence type="ECO:0000313" key="2">
    <source>
        <dbReference type="Proteomes" id="UP001152531"/>
    </source>
</evidence>
<protein>
    <submittedName>
        <fullName evidence="1">Uncharacterized protein</fullName>
    </submittedName>
</protein>
<accession>A0ACA9Y337</accession>
<comment type="caution">
    <text evidence="1">The sequence shown here is derived from an EMBL/GenBank/DDBJ whole genome shotgun (WGS) entry which is preliminary data.</text>
</comment>
<organism evidence="1 2">
    <name type="scientific">[Candida] jaroonii</name>
    <dbReference type="NCBI Taxonomy" id="467808"/>
    <lineage>
        <taxon>Eukaryota</taxon>
        <taxon>Fungi</taxon>
        <taxon>Dikarya</taxon>
        <taxon>Ascomycota</taxon>
        <taxon>Saccharomycotina</taxon>
        <taxon>Pichiomycetes</taxon>
        <taxon>Debaryomycetaceae</taxon>
        <taxon>Yamadazyma</taxon>
    </lineage>
</organism>
<proteinExistence type="predicted"/>
<dbReference type="Proteomes" id="UP001152531">
    <property type="component" value="Unassembled WGS sequence"/>
</dbReference>
<name>A0ACA9Y337_9ASCO</name>
<evidence type="ECO:0000313" key="1">
    <source>
        <dbReference type="EMBL" id="CAH6719358.1"/>
    </source>
</evidence>
<sequence>MWHLFFAAILIFHFTVECATILPWFKQEQFLLKINSGNYDEHLIYQKLQQAYENMYALPNNHHAKLYLGDIDKFKQCIVGTEIRYYIKSFEMVQKESEASECRINVNPEYEVIITPSENSEVILHETSDIISKHLENRIIEKFNLLQIPVFSAIEFYDFDNLNYDLQCSLDYQDIGQIKLVENDLRMTLHEIFDIPENCGFQRIDKEFTGEFKQIIVVDIPVNGTFVCHRGSSRTCKKSLAEFSNPKYKLFRDT</sequence>
<gene>
    <name evidence="1" type="ORF">CLIB1444_02S06656</name>
</gene>
<dbReference type="EMBL" id="CALSDN010000002">
    <property type="protein sequence ID" value="CAH6719358.1"/>
    <property type="molecule type" value="Genomic_DNA"/>
</dbReference>